<gene>
    <name evidence="1" type="ORF">PoB_000373100</name>
</gene>
<dbReference type="EMBL" id="BLXT01000438">
    <property type="protein sequence ID" value="GFN77225.1"/>
    <property type="molecule type" value="Genomic_DNA"/>
</dbReference>
<sequence>MSQSSAMPGQRLRTKSLWQKAIVVSQSRARGSRASISGQSGDDQQLIGSGGAAATGAMFNRGAAFTKIAANLLETKRVVEKNYSKRYGDLSVFIVSLSVKLTETIARVDESATTCSQDRPHDCSVRGIAFDSEEHDVMTERVQFFYQND</sequence>
<reference evidence="1 2" key="1">
    <citation type="journal article" date="2021" name="Elife">
        <title>Chloroplast acquisition without the gene transfer in kleptoplastic sea slugs, Plakobranchus ocellatus.</title>
        <authorList>
            <person name="Maeda T."/>
            <person name="Takahashi S."/>
            <person name="Yoshida T."/>
            <person name="Shimamura S."/>
            <person name="Takaki Y."/>
            <person name="Nagai Y."/>
            <person name="Toyoda A."/>
            <person name="Suzuki Y."/>
            <person name="Arimoto A."/>
            <person name="Ishii H."/>
            <person name="Satoh N."/>
            <person name="Nishiyama T."/>
            <person name="Hasebe M."/>
            <person name="Maruyama T."/>
            <person name="Minagawa J."/>
            <person name="Obokata J."/>
            <person name="Shigenobu S."/>
        </authorList>
    </citation>
    <scope>NUCLEOTIDE SEQUENCE [LARGE SCALE GENOMIC DNA]</scope>
</reference>
<accession>A0AAV3XKY1</accession>
<organism evidence="1 2">
    <name type="scientific">Plakobranchus ocellatus</name>
    <dbReference type="NCBI Taxonomy" id="259542"/>
    <lineage>
        <taxon>Eukaryota</taxon>
        <taxon>Metazoa</taxon>
        <taxon>Spiralia</taxon>
        <taxon>Lophotrochozoa</taxon>
        <taxon>Mollusca</taxon>
        <taxon>Gastropoda</taxon>
        <taxon>Heterobranchia</taxon>
        <taxon>Euthyneura</taxon>
        <taxon>Panpulmonata</taxon>
        <taxon>Sacoglossa</taxon>
        <taxon>Placobranchoidea</taxon>
        <taxon>Plakobranchidae</taxon>
        <taxon>Plakobranchus</taxon>
    </lineage>
</organism>
<dbReference type="Proteomes" id="UP000735302">
    <property type="component" value="Unassembled WGS sequence"/>
</dbReference>
<evidence type="ECO:0000313" key="2">
    <source>
        <dbReference type="Proteomes" id="UP000735302"/>
    </source>
</evidence>
<evidence type="ECO:0008006" key="3">
    <source>
        <dbReference type="Google" id="ProtNLM"/>
    </source>
</evidence>
<keyword evidence="2" id="KW-1185">Reference proteome</keyword>
<dbReference type="AlphaFoldDB" id="A0AAV3XKY1"/>
<comment type="caution">
    <text evidence="1">The sequence shown here is derived from an EMBL/GenBank/DDBJ whole genome shotgun (WGS) entry which is preliminary data.</text>
</comment>
<protein>
    <recommendedName>
        <fullName evidence="3">BLOC-1-related complex subunit 7</fullName>
    </recommendedName>
</protein>
<proteinExistence type="predicted"/>
<evidence type="ECO:0000313" key="1">
    <source>
        <dbReference type="EMBL" id="GFN77225.1"/>
    </source>
</evidence>
<name>A0AAV3XKY1_9GAST</name>